<keyword evidence="4" id="KW-0496">Mitochondrion</keyword>
<dbReference type="InterPro" id="IPR010793">
    <property type="entry name" value="Ribosomal_mL37/mL65"/>
</dbReference>
<dbReference type="Pfam" id="PF07147">
    <property type="entry name" value="PDCD9"/>
    <property type="match status" value="1"/>
</dbReference>
<name>A0A553QC56_9TELE</name>
<sequence length="428" mass="48897">MQRFRISAIISHTSKSQECHNVLLMIPHARRCLSTSSCLFGKAVRRPGKPRVVQKIAGVDLITYADRMHFVPGLARPVFPEWQREKKDPFYSKGPKYEEMELYKDKPCYIFTQNNNIVEGVRQALWLSKSVLTNGIPDQVLSLGEDPANQIENQDERVQDIIRNSRIWDTTEFMAPRERFCPNLLHRLLHLCGNLQTQHPELAKRMLAEKYDVAATWSRGEDLFQVRGQNGMLLSSATPIPVVAGPEEIRKTVDQDLETFFPIAPTIDLHCAHVYREKNDTGFRDDYPYPHAHTVFLMEPAGKAGKLRHFREQIGAKMIMFSFANALARAKALYGDEPQVLEKPIVVQSVCTDGQNFHFMLFQLNTTDLQTDSGVKNQVWLDFDQMLYGFARSTPLLKKKVITIPAGVTGYKPESFKKFLSLYLHGAK</sequence>
<dbReference type="GO" id="GO:0005840">
    <property type="term" value="C:ribosome"/>
    <property type="evidence" value="ECO:0007669"/>
    <property type="project" value="UniProtKB-KW"/>
</dbReference>
<dbReference type="PANTHER" id="PTHR15889">
    <property type="entry name" value="MITOCHONDRIAL RIBOSOMAL PROTEIN L37"/>
    <property type="match status" value="1"/>
</dbReference>
<evidence type="ECO:0000256" key="8">
    <source>
        <dbReference type="ARBA" id="ARBA00041617"/>
    </source>
</evidence>
<keyword evidence="5" id="KW-0687">Ribonucleoprotein</keyword>
<organism evidence="9 10">
    <name type="scientific">Danionella cerebrum</name>
    <dbReference type="NCBI Taxonomy" id="2873325"/>
    <lineage>
        <taxon>Eukaryota</taxon>
        <taxon>Metazoa</taxon>
        <taxon>Chordata</taxon>
        <taxon>Craniata</taxon>
        <taxon>Vertebrata</taxon>
        <taxon>Euteleostomi</taxon>
        <taxon>Actinopterygii</taxon>
        <taxon>Neopterygii</taxon>
        <taxon>Teleostei</taxon>
        <taxon>Ostariophysi</taxon>
        <taxon>Cypriniformes</taxon>
        <taxon>Danionidae</taxon>
        <taxon>Danioninae</taxon>
        <taxon>Danionella</taxon>
    </lineage>
</organism>
<dbReference type="EMBL" id="SRMA01026120">
    <property type="protein sequence ID" value="TRY87514.1"/>
    <property type="molecule type" value="Genomic_DNA"/>
</dbReference>
<evidence type="ECO:0000256" key="3">
    <source>
        <dbReference type="ARBA" id="ARBA00022980"/>
    </source>
</evidence>
<evidence type="ECO:0000313" key="10">
    <source>
        <dbReference type="Proteomes" id="UP000316079"/>
    </source>
</evidence>
<protein>
    <recommendedName>
        <fullName evidence="7">Large ribosomal subunit protein mL37</fullName>
    </recommendedName>
    <alternativeName>
        <fullName evidence="8">39S ribosomal protein L37, mitochondrial</fullName>
    </alternativeName>
</protein>
<evidence type="ECO:0000256" key="2">
    <source>
        <dbReference type="ARBA" id="ARBA00022946"/>
    </source>
</evidence>
<comment type="subcellular location">
    <subcellularLocation>
        <location evidence="1">Mitochondrion</location>
    </subcellularLocation>
</comment>
<dbReference type="InterPro" id="IPR052482">
    <property type="entry name" value="mtLSU_mL37"/>
</dbReference>
<evidence type="ECO:0000256" key="7">
    <source>
        <dbReference type="ARBA" id="ARBA00039442"/>
    </source>
</evidence>
<dbReference type="Proteomes" id="UP000316079">
    <property type="component" value="Unassembled WGS sequence"/>
</dbReference>
<accession>A0A553QC56</accession>
<comment type="caution">
    <text evidence="9">The sequence shown here is derived from an EMBL/GenBank/DDBJ whole genome shotgun (WGS) entry which is preliminary data.</text>
</comment>
<dbReference type="PANTHER" id="PTHR15889:SF2">
    <property type="entry name" value="LARGE RIBOSOMAL SUBUNIT PROTEIN ML37"/>
    <property type="match status" value="1"/>
</dbReference>
<dbReference type="OrthoDB" id="5835618at2759"/>
<proteinExistence type="inferred from homology"/>
<keyword evidence="3" id="KW-0689">Ribosomal protein</keyword>
<reference evidence="9 10" key="1">
    <citation type="journal article" date="2019" name="Sci. Data">
        <title>Hybrid genome assembly and annotation of Danionella translucida.</title>
        <authorList>
            <person name="Kadobianskyi M."/>
            <person name="Schulze L."/>
            <person name="Schuelke M."/>
            <person name="Judkewitz B."/>
        </authorList>
    </citation>
    <scope>NUCLEOTIDE SEQUENCE [LARGE SCALE GENOMIC DNA]</scope>
    <source>
        <strain evidence="9 10">Bolton</strain>
    </source>
</reference>
<keyword evidence="10" id="KW-1185">Reference proteome</keyword>
<dbReference type="GO" id="GO:0006412">
    <property type="term" value="P:translation"/>
    <property type="evidence" value="ECO:0007669"/>
    <property type="project" value="InterPro"/>
</dbReference>
<evidence type="ECO:0000313" key="9">
    <source>
        <dbReference type="EMBL" id="TRY87514.1"/>
    </source>
</evidence>
<evidence type="ECO:0000256" key="5">
    <source>
        <dbReference type="ARBA" id="ARBA00023274"/>
    </source>
</evidence>
<evidence type="ECO:0000256" key="1">
    <source>
        <dbReference type="ARBA" id="ARBA00004173"/>
    </source>
</evidence>
<keyword evidence="2" id="KW-0809">Transit peptide</keyword>
<dbReference type="GO" id="GO:0005739">
    <property type="term" value="C:mitochondrion"/>
    <property type="evidence" value="ECO:0007669"/>
    <property type="project" value="UniProtKB-SubCell"/>
</dbReference>
<evidence type="ECO:0000256" key="6">
    <source>
        <dbReference type="ARBA" id="ARBA00037985"/>
    </source>
</evidence>
<evidence type="ECO:0000256" key="4">
    <source>
        <dbReference type="ARBA" id="ARBA00023128"/>
    </source>
</evidence>
<comment type="similarity">
    <text evidence="6">Belongs to the mitochondrion-specific ribosomal protein mL37 family.</text>
</comment>
<dbReference type="GO" id="GO:0003735">
    <property type="term" value="F:structural constituent of ribosome"/>
    <property type="evidence" value="ECO:0007669"/>
    <property type="project" value="InterPro"/>
</dbReference>
<gene>
    <name evidence="9" type="ORF">DNTS_007080</name>
</gene>
<dbReference type="STRING" id="623744.A0A553QC56"/>
<dbReference type="AlphaFoldDB" id="A0A553QC56"/>
<dbReference type="GO" id="GO:1990904">
    <property type="term" value="C:ribonucleoprotein complex"/>
    <property type="evidence" value="ECO:0007669"/>
    <property type="project" value="UniProtKB-KW"/>
</dbReference>